<reference evidence="3" key="1">
    <citation type="journal article" date="2013" name="Proc. Natl. Acad. Sci. U.S.A.">
        <title>Genome structure and metabolic features in the red seaweed Chondrus crispus shed light on evolution of the Archaeplastida.</title>
        <authorList>
            <person name="Collen J."/>
            <person name="Porcel B."/>
            <person name="Carre W."/>
            <person name="Ball S.G."/>
            <person name="Chaparro C."/>
            <person name="Tonon T."/>
            <person name="Barbeyron T."/>
            <person name="Michel G."/>
            <person name="Noel B."/>
            <person name="Valentin K."/>
            <person name="Elias M."/>
            <person name="Artiguenave F."/>
            <person name="Arun A."/>
            <person name="Aury J.M."/>
            <person name="Barbosa-Neto J.F."/>
            <person name="Bothwell J.H."/>
            <person name="Bouget F.Y."/>
            <person name="Brillet L."/>
            <person name="Cabello-Hurtado F."/>
            <person name="Capella-Gutierrez S."/>
            <person name="Charrier B."/>
            <person name="Cladiere L."/>
            <person name="Cock J.M."/>
            <person name="Coelho S.M."/>
            <person name="Colleoni C."/>
            <person name="Czjzek M."/>
            <person name="Da Silva C."/>
            <person name="Delage L."/>
            <person name="Denoeud F."/>
            <person name="Deschamps P."/>
            <person name="Dittami S.M."/>
            <person name="Gabaldon T."/>
            <person name="Gachon C.M."/>
            <person name="Groisillier A."/>
            <person name="Herve C."/>
            <person name="Jabbari K."/>
            <person name="Katinka M."/>
            <person name="Kloareg B."/>
            <person name="Kowalczyk N."/>
            <person name="Labadie K."/>
            <person name="Leblanc C."/>
            <person name="Lopez P.J."/>
            <person name="McLachlan D.H."/>
            <person name="Meslet-Cladiere L."/>
            <person name="Moustafa A."/>
            <person name="Nehr Z."/>
            <person name="Nyvall Collen P."/>
            <person name="Panaud O."/>
            <person name="Partensky F."/>
            <person name="Poulain J."/>
            <person name="Rensing S.A."/>
            <person name="Rousvoal S."/>
            <person name="Samson G."/>
            <person name="Symeonidi A."/>
            <person name="Weissenbach J."/>
            <person name="Zambounis A."/>
            <person name="Wincker P."/>
            <person name="Boyen C."/>
        </authorList>
    </citation>
    <scope>NUCLEOTIDE SEQUENCE [LARGE SCALE GENOMIC DNA]</scope>
    <source>
        <strain evidence="3">cv. Stackhouse</strain>
    </source>
</reference>
<feature type="transmembrane region" description="Helical" evidence="1">
    <location>
        <begin position="31"/>
        <end position="50"/>
    </location>
</feature>
<protein>
    <submittedName>
        <fullName evidence="2">Uncharacterized protein</fullName>
    </submittedName>
</protein>
<feature type="transmembrane region" description="Helical" evidence="1">
    <location>
        <begin position="57"/>
        <end position="76"/>
    </location>
</feature>
<organism evidence="2 3">
    <name type="scientific">Chondrus crispus</name>
    <name type="common">Carrageen Irish moss</name>
    <name type="synonym">Polymorpha crispa</name>
    <dbReference type="NCBI Taxonomy" id="2769"/>
    <lineage>
        <taxon>Eukaryota</taxon>
        <taxon>Rhodophyta</taxon>
        <taxon>Florideophyceae</taxon>
        <taxon>Rhodymeniophycidae</taxon>
        <taxon>Gigartinales</taxon>
        <taxon>Gigartinaceae</taxon>
        <taxon>Chondrus</taxon>
    </lineage>
</organism>
<proteinExistence type="predicted"/>
<accession>R7Q8I0</accession>
<gene>
    <name evidence="2" type="ORF">CHC_T00002389001</name>
</gene>
<keyword evidence="3" id="KW-1185">Reference proteome</keyword>
<evidence type="ECO:0000313" key="2">
    <source>
        <dbReference type="EMBL" id="CDF33691.1"/>
    </source>
</evidence>
<dbReference type="RefSeq" id="XP_005713510.1">
    <property type="nucleotide sequence ID" value="XM_005713453.1"/>
</dbReference>
<dbReference type="Gramene" id="CDF33691">
    <property type="protein sequence ID" value="CDF33691"/>
    <property type="gene ID" value="CHC_T00002389001"/>
</dbReference>
<keyword evidence="1" id="KW-1133">Transmembrane helix</keyword>
<dbReference type="Proteomes" id="UP000012073">
    <property type="component" value="Unassembled WGS sequence"/>
</dbReference>
<dbReference type="KEGG" id="ccp:CHC_T00002389001"/>
<keyword evidence="1" id="KW-0472">Membrane</keyword>
<dbReference type="EMBL" id="HG001654">
    <property type="protein sequence ID" value="CDF33691.1"/>
    <property type="molecule type" value="Genomic_DNA"/>
</dbReference>
<dbReference type="GeneID" id="17321225"/>
<sequence length="181" mass="19618">MASQQDCYAVGKFQGTFLLHPTVTLVSDTELALSCSAAALGLIFLVSFYVKELKRKTSTYCHLALIVFFQFLSYALEALPLHTALSSEISARDWSSMFAFVDATKGVNGGENKTVLILTGVLGEVKHYKTRVMTVAVLTAAFDFVAIVIVGMTITSKVLCICSEKRKNMLAVLEVSSNSTA</sequence>
<evidence type="ECO:0000256" key="1">
    <source>
        <dbReference type="SAM" id="Phobius"/>
    </source>
</evidence>
<name>R7Q8I0_CHOCR</name>
<dbReference type="AlphaFoldDB" id="R7Q8I0"/>
<evidence type="ECO:0000313" key="3">
    <source>
        <dbReference type="Proteomes" id="UP000012073"/>
    </source>
</evidence>
<keyword evidence="1" id="KW-0812">Transmembrane</keyword>
<feature type="transmembrane region" description="Helical" evidence="1">
    <location>
        <begin position="135"/>
        <end position="160"/>
    </location>
</feature>